<dbReference type="Gene3D" id="2.180.10.10">
    <property type="entry name" value="RHS repeat-associated core"/>
    <property type="match status" value="1"/>
</dbReference>
<dbReference type="Proteomes" id="UP000238882">
    <property type="component" value="Unassembled WGS sequence"/>
</dbReference>
<gene>
    <name evidence="1" type="ORF">BTO18_14335</name>
</gene>
<organism evidence="1 2">
    <name type="scientific">Polaribacter porphyrae</name>
    <dbReference type="NCBI Taxonomy" id="1137780"/>
    <lineage>
        <taxon>Bacteria</taxon>
        <taxon>Pseudomonadati</taxon>
        <taxon>Bacteroidota</taxon>
        <taxon>Flavobacteriia</taxon>
        <taxon>Flavobacteriales</taxon>
        <taxon>Flavobacteriaceae</taxon>
    </lineage>
</organism>
<dbReference type="OrthoDB" id="9814627at2"/>
<protein>
    <recommendedName>
        <fullName evidence="3">Sugar-binding protein</fullName>
    </recommendedName>
</protein>
<sequence length="1114" mass="126071">MKKKFLSAIAFFVINVVSSQEMPNITPPSPEASALSRFIEVPVSHYTGIPNISIPIYTISEKGIQIPISLSYHARGVQVADVAPSTGTGWSLIYGGSISRQIRGKADDTGFPYGYLENKNEFMNYASSLSARQAVEVREQVDTGYDFYPDQFSFNAGGTNGKFILNYMDEEPLLKTYDDVKISYQKGTGGQRNNKIVSFKIIDKNGNIYYYGISKDGFREGLDRQVSNGWTYFYTLIDQDSNQNGTETVYSSWKLMDIETAYGDVISYHYTQQSFVNYSKSYDNHLVPTGAVTNGVGGMNDINQIYTKLNKVTSYESHLDSITFKSGKVEFTQSSNFRDDYNGHSLDRITVYNYNNKQVKSYKLNYNYTTSSETSNVLPSIRSNSTIFAKSQKRLFLSSIEEEDDMGTKLPPYNFTYNSTVLPSRFSSSQDYWGYYNGADNGPFLRLFDYFPFTSDRRIHKDKSEAGLLKEIEYPTGGKTKFTYENNIGSSPGYGYSVLIPNINPNSENTIDSIYTKSDFDITQGRNWTKSITIPKGVEISLRVDCMHFRDPNDTVTPDCIFEFNANGTVLTPSNNYTFYSQHIGTPIVGQPNYVNLNINVNAPTFPGVFPDLYLNPAYDFFIRLKYTVNDELQSLYAGGKRIKSIETIDENGTTIKEFEYSGGQIVGLPSYINKDNSNGFEVLTHYFSSDSRYGSFQPNTIGYTNVIEYVGSKEENIGKTEYSFTNDPDSGGDYYNFPYHPSNDNEWIRGKNLKTKIFKNTNNNYELIKQIENTYDYGGDIMVSEFDNNYPEHLGFMDANFPSGADFFIDIPVDRRVERTISKLPFFMRDRRPLNAPANSAGRYRIYYVTGGVQNIKTTTETTYNNSGSLDTETTYLYDYDNHHQLAGSEILDSYGDVLKTENNYLIIDNANTFRILPTLIASYKGSTKLSEQNTIYSSLVPFLPEKIQTSKGTNSLEDRIVYHNYDSWGNPIEVSKKDGTHIVYIWGYNQTQPIAKIENATFSEVEAAVNGLSNSNYNSLLKIKTVSNNDNDRTIGALGNEGALRAALENLRASLPDAQVTTFTYDPLVGVTSITDPRGQTIYYDYDNFNRLKNVRDKDGNILTENEYHYKN</sequence>
<evidence type="ECO:0000313" key="2">
    <source>
        <dbReference type="Proteomes" id="UP000238882"/>
    </source>
</evidence>
<dbReference type="InterPro" id="IPR006530">
    <property type="entry name" value="YD"/>
</dbReference>
<reference evidence="1 2" key="1">
    <citation type="submission" date="2016-12" db="EMBL/GenBank/DDBJ databases">
        <title>Trade-off between light-utilization and light-protection in marine flavobacteria.</title>
        <authorList>
            <person name="Kumagai Y."/>
            <person name="Yoshizawa S."/>
            <person name="Kogure K."/>
            <person name="Iwasaki W."/>
        </authorList>
    </citation>
    <scope>NUCLEOTIDE SEQUENCE [LARGE SCALE GENOMIC DNA]</scope>
    <source>
        <strain evidence="1 2">NBRC 108759</strain>
    </source>
</reference>
<accession>A0A2S7WRS5</accession>
<dbReference type="EMBL" id="MSCN01000001">
    <property type="protein sequence ID" value="PQJ80284.1"/>
    <property type="molecule type" value="Genomic_DNA"/>
</dbReference>
<evidence type="ECO:0000313" key="1">
    <source>
        <dbReference type="EMBL" id="PQJ80284.1"/>
    </source>
</evidence>
<dbReference type="NCBIfam" id="TIGR01643">
    <property type="entry name" value="YD_repeat_2x"/>
    <property type="match status" value="1"/>
</dbReference>
<keyword evidence="2" id="KW-1185">Reference proteome</keyword>
<proteinExistence type="predicted"/>
<dbReference type="AlphaFoldDB" id="A0A2S7WRS5"/>
<name>A0A2S7WRS5_9FLAO</name>
<dbReference type="RefSeq" id="WP_105016880.1">
    <property type="nucleotide sequence ID" value="NZ_MSCN01000001.1"/>
</dbReference>
<evidence type="ECO:0008006" key="3">
    <source>
        <dbReference type="Google" id="ProtNLM"/>
    </source>
</evidence>
<comment type="caution">
    <text evidence="1">The sequence shown here is derived from an EMBL/GenBank/DDBJ whole genome shotgun (WGS) entry which is preliminary data.</text>
</comment>